<evidence type="ECO:0000256" key="4">
    <source>
        <dbReference type="ARBA" id="ARBA00022840"/>
    </source>
</evidence>
<dbReference type="PANTHER" id="PTHR43289:SF6">
    <property type="entry name" value="SERINE_THREONINE-PROTEIN KINASE NEKL-3"/>
    <property type="match status" value="1"/>
</dbReference>
<dbReference type="GO" id="GO:0016301">
    <property type="term" value="F:kinase activity"/>
    <property type="evidence" value="ECO:0007669"/>
    <property type="project" value="UniProtKB-KW"/>
</dbReference>
<dbReference type="InterPro" id="IPR041664">
    <property type="entry name" value="AAA_16"/>
</dbReference>
<dbReference type="InterPro" id="IPR000719">
    <property type="entry name" value="Prot_kinase_dom"/>
</dbReference>
<dbReference type="SUPFAM" id="SSF48452">
    <property type="entry name" value="TPR-like"/>
    <property type="match status" value="1"/>
</dbReference>
<dbReference type="Gene3D" id="1.25.40.10">
    <property type="entry name" value="Tetratricopeptide repeat domain"/>
    <property type="match status" value="1"/>
</dbReference>
<dbReference type="PROSITE" id="PS50011">
    <property type="entry name" value="PROTEIN_KINASE_DOM"/>
    <property type="match status" value="1"/>
</dbReference>
<dbReference type="EMBL" id="JAQNDN010000024">
    <property type="protein sequence ID" value="MDC0674501.1"/>
    <property type="molecule type" value="Genomic_DNA"/>
</dbReference>
<protein>
    <submittedName>
        <fullName evidence="6">Protein kinase</fullName>
    </submittedName>
</protein>
<dbReference type="SMART" id="SM00220">
    <property type="entry name" value="S_TKc"/>
    <property type="match status" value="1"/>
</dbReference>
<dbReference type="Pfam" id="PF00069">
    <property type="entry name" value="Pkinase"/>
    <property type="match status" value="1"/>
</dbReference>
<reference evidence="6 7" key="1">
    <citation type="submission" date="2022-11" db="EMBL/GenBank/DDBJ databases">
        <title>Minimal conservation of predation-associated metabolite biosynthetic gene clusters underscores biosynthetic potential of Myxococcota including descriptions for ten novel species: Archangium lansinium sp. nov., Myxococcus landrumus sp. nov., Nannocystis bai.</title>
        <authorList>
            <person name="Ahearne A."/>
            <person name="Stevens C."/>
            <person name="Dowd S."/>
        </authorList>
    </citation>
    <scope>NUCLEOTIDE SEQUENCE [LARGE SCALE GENOMIC DNA]</scope>
    <source>
        <strain evidence="6 7">NCELM</strain>
    </source>
</reference>
<keyword evidence="2" id="KW-0547">Nucleotide-binding</keyword>
<dbReference type="InterPro" id="IPR027417">
    <property type="entry name" value="P-loop_NTPase"/>
</dbReference>
<dbReference type="Gene3D" id="3.40.50.300">
    <property type="entry name" value="P-loop containing nucleotide triphosphate hydrolases"/>
    <property type="match status" value="1"/>
</dbReference>
<keyword evidence="7" id="KW-1185">Reference proteome</keyword>
<keyword evidence="1" id="KW-0808">Transferase</keyword>
<dbReference type="RefSeq" id="WP_272008800.1">
    <property type="nucleotide sequence ID" value="NZ_JAQNDN010000024.1"/>
</dbReference>
<name>A0ABT5BK23_9BACT</name>
<dbReference type="InterPro" id="IPR011990">
    <property type="entry name" value="TPR-like_helical_dom_sf"/>
</dbReference>
<dbReference type="SUPFAM" id="SSF56112">
    <property type="entry name" value="Protein kinase-like (PK-like)"/>
    <property type="match status" value="1"/>
</dbReference>
<organism evidence="6 7">
    <name type="scientific">Nannocystis radixulma</name>
    <dbReference type="NCBI Taxonomy" id="2995305"/>
    <lineage>
        <taxon>Bacteria</taxon>
        <taxon>Pseudomonadati</taxon>
        <taxon>Myxococcota</taxon>
        <taxon>Polyangia</taxon>
        <taxon>Nannocystales</taxon>
        <taxon>Nannocystaceae</taxon>
        <taxon>Nannocystis</taxon>
    </lineage>
</organism>
<dbReference type="Proteomes" id="UP001217838">
    <property type="component" value="Unassembled WGS sequence"/>
</dbReference>
<dbReference type="InterPro" id="IPR011009">
    <property type="entry name" value="Kinase-like_dom_sf"/>
</dbReference>
<dbReference type="SUPFAM" id="SSF52540">
    <property type="entry name" value="P-loop containing nucleoside triphosphate hydrolases"/>
    <property type="match status" value="1"/>
</dbReference>
<dbReference type="Gene3D" id="1.10.510.10">
    <property type="entry name" value="Transferase(Phosphotransferase) domain 1"/>
    <property type="match status" value="1"/>
</dbReference>
<accession>A0ABT5BK23</accession>
<evidence type="ECO:0000256" key="3">
    <source>
        <dbReference type="ARBA" id="ARBA00022777"/>
    </source>
</evidence>
<evidence type="ECO:0000256" key="2">
    <source>
        <dbReference type="ARBA" id="ARBA00022741"/>
    </source>
</evidence>
<dbReference type="Gene3D" id="3.30.200.20">
    <property type="entry name" value="Phosphorylase Kinase, domain 1"/>
    <property type="match status" value="1"/>
</dbReference>
<keyword evidence="3 6" id="KW-0418">Kinase</keyword>
<keyword evidence="4" id="KW-0067">ATP-binding</keyword>
<dbReference type="Pfam" id="PF13191">
    <property type="entry name" value="AAA_16"/>
    <property type="match status" value="1"/>
</dbReference>
<gene>
    <name evidence="6" type="ORF">POL58_42535</name>
</gene>
<dbReference type="PANTHER" id="PTHR43289">
    <property type="entry name" value="MITOGEN-ACTIVATED PROTEIN KINASE KINASE KINASE 20-RELATED"/>
    <property type="match status" value="1"/>
</dbReference>
<comment type="caution">
    <text evidence="6">The sequence shown here is derived from an EMBL/GenBank/DDBJ whole genome shotgun (WGS) entry which is preliminary data.</text>
</comment>
<dbReference type="CDD" id="cd14014">
    <property type="entry name" value="STKc_PknB_like"/>
    <property type="match status" value="1"/>
</dbReference>
<evidence type="ECO:0000313" key="6">
    <source>
        <dbReference type="EMBL" id="MDC0674501.1"/>
    </source>
</evidence>
<sequence>MKPGEVVGDRFILEYHAGTGGMAEVYRAADRATGDAVAVKMLAQRRGAERARFEREAEVLAELRHPAIVRYVARGLVPSGEPYLVMEWLEGEDLAHRLERSPLSVIECITLGARTADALGAAHARGVIHRDLKPSNLFLVGRQVERAKVLDFGIARFDARTHLTQAGAVLGTPGYMAPEQARGEQDVTPRVDVFSLGCVLFECLAGSPAFTGDHLMAVLAKVLFAEVPRLRQLRPEVPRSLEQLLAQMLAKRPEERPRDGAEVAAALSALGGLPEPPRERPMSLTDGERQVLSVVLMGGEHGIDVATTQLPGDELAEPTTEELRGAVAIRGGHFERLADGSIVTTIVGGQIATDQAVLAARCALAMQTLSPGRPVAIATGQGEVAGPLPVGDAIDRAVRMLAARPGPYEAPLPIALDDVTAGLLDARFDVREGPLGLELVAEAELAEGTRTLLGKATSCVGRERELATLEGIFSQCVDDSVAHAVLVTAPAGLGKSRLAHEVVRALRERGEPLEIWCCRGDSLRAGSAFDLLGQLLRDACRMRDGEPLAVRQDKLHERVARSVSAGERRRVTEFLGEIIQLRLPDEESAPLRAARQDVQLMSEQMRRAWEEFVLAETAAHPVLLVLEDLHWGDLPTVQFIDAALRSLAQRPLMVLALARPEVHTLFPKLWEGRDVQHLRLKGLPQRASERLIRQVLGAAVSTATVERLVVQAEGNAFYLEELIRAVAERRGEALPQTVLAMVQARLTGLHPDVRRVLRAASVFGEVFWLGGVAALLGGVSQAADAAAHIADLVRAEVLVRRADSRFPAEQEFAFRHALLREGAYAMLTGADRALGHRLAGAWLAESGENNPIALAEHFERGGDPVRAGSYYIGAAEHALRGNDTTSAVTYAHQGLKCDVPNDGRVALLIVLCEAHGWRSELDTAASYAREAVQWAAPGTAPWARAIWALLWEGVRVEAFDEFDRTLDLVRAVTPAPEATAMVAWALATGMFILDIGGQFQRAEVCLRRVHAIVEPVAGRDPFARGVMELSHVHREAMANEDPWAGLQWSQASRRSFLEASHRRHAAIAQLFVGVNYLLLGAFAEAEHELRELMREGVELGSTTSMQNYFFVCVLANRGALEEARQEAARMVEFWQGPGLTMDQGRVRLALADVHLRLGALDDATREVRAAIEQLRAAPIERASATAILAAIELAQGRAAAAAVTARAAVAQFESLGSFGLKGAHARLVHARALHAAGDHDAARDVIRAARDRLLANAAKITDPIARRRFLERVAENAGTLELARAWLGEDCSECHDRGIAHS</sequence>
<evidence type="ECO:0000259" key="5">
    <source>
        <dbReference type="PROSITE" id="PS50011"/>
    </source>
</evidence>
<evidence type="ECO:0000256" key="1">
    <source>
        <dbReference type="ARBA" id="ARBA00022679"/>
    </source>
</evidence>
<proteinExistence type="predicted"/>
<dbReference type="InterPro" id="IPR008271">
    <property type="entry name" value="Ser/Thr_kinase_AS"/>
</dbReference>
<feature type="domain" description="Protein kinase" evidence="5">
    <location>
        <begin position="11"/>
        <end position="270"/>
    </location>
</feature>
<evidence type="ECO:0000313" key="7">
    <source>
        <dbReference type="Proteomes" id="UP001217838"/>
    </source>
</evidence>
<dbReference type="PROSITE" id="PS00108">
    <property type="entry name" value="PROTEIN_KINASE_ST"/>
    <property type="match status" value="1"/>
</dbReference>